<evidence type="ECO:0000256" key="1">
    <source>
        <dbReference type="ARBA" id="ARBA00004141"/>
    </source>
</evidence>
<comment type="subcellular location">
    <subcellularLocation>
        <location evidence="1">Membrane</location>
        <topology evidence="1">Multi-pass membrane protein</topology>
    </subcellularLocation>
</comment>
<comment type="similarity">
    <text evidence="2">Belongs to the EamA transporter family.</text>
</comment>
<sequence>MSRRGWVLFALMSVLWGIPYLLIKVAVENDISVPGVVFARTALGALVLLPLAVRTGGFDKVRKHWKPVLAFAALEVLGPWALLSDAERTLSSGMAGLLIAAVPIVGVLAARATGDSERLGPLRWAGLLLGLGGVAVLAAPQLDGGSAWAVAEVALVVVGYATAPLILARKLGDVPSLTMTTACLGIAALVYAVPAALTAPAALPPGRVLAALAVLGVASTAVAFVLFFELIREVGPTRAPVFTYVNPAVAVAAGVLFLDESLTWEIAAAFGLILCGSVLATLRPPKGRPVAVPEAVEVDTVKG</sequence>
<feature type="transmembrane region" description="Helical" evidence="6">
    <location>
        <begin position="65"/>
        <end position="83"/>
    </location>
</feature>
<feature type="transmembrane region" description="Helical" evidence="6">
    <location>
        <begin position="179"/>
        <end position="202"/>
    </location>
</feature>
<feature type="transmembrane region" description="Helical" evidence="6">
    <location>
        <begin position="264"/>
        <end position="282"/>
    </location>
</feature>
<dbReference type="PANTHER" id="PTHR32322:SF2">
    <property type="entry name" value="EAMA DOMAIN-CONTAINING PROTEIN"/>
    <property type="match status" value="1"/>
</dbReference>
<feature type="transmembrane region" description="Helical" evidence="6">
    <location>
        <begin position="33"/>
        <end position="53"/>
    </location>
</feature>
<dbReference type="SUPFAM" id="SSF103481">
    <property type="entry name" value="Multidrug resistance efflux transporter EmrE"/>
    <property type="match status" value="2"/>
</dbReference>
<gene>
    <name evidence="8" type="ORF">HNR61_002066</name>
</gene>
<evidence type="ECO:0000256" key="6">
    <source>
        <dbReference type="SAM" id="Phobius"/>
    </source>
</evidence>
<protein>
    <submittedName>
        <fullName evidence="8">Drug/metabolite transporter (DMT)-like permease</fullName>
    </submittedName>
</protein>
<evidence type="ECO:0000259" key="7">
    <source>
        <dbReference type="Pfam" id="PF00892"/>
    </source>
</evidence>
<dbReference type="AlphaFoldDB" id="A0A7W3LLT7"/>
<dbReference type="PANTHER" id="PTHR32322">
    <property type="entry name" value="INNER MEMBRANE TRANSPORTER"/>
    <property type="match status" value="1"/>
</dbReference>
<evidence type="ECO:0000256" key="3">
    <source>
        <dbReference type="ARBA" id="ARBA00022692"/>
    </source>
</evidence>
<evidence type="ECO:0000256" key="4">
    <source>
        <dbReference type="ARBA" id="ARBA00022989"/>
    </source>
</evidence>
<keyword evidence="5 6" id="KW-0472">Membrane</keyword>
<evidence type="ECO:0000313" key="8">
    <source>
        <dbReference type="EMBL" id="MBA8950453.1"/>
    </source>
</evidence>
<dbReference type="EMBL" id="JACJIA010000002">
    <property type="protein sequence ID" value="MBA8950453.1"/>
    <property type="molecule type" value="Genomic_DNA"/>
</dbReference>
<comment type="caution">
    <text evidence="8">The sequence shown here is derived from an EMBL/GenBank/DDBJ whole genome shotgun (WGS) entry which is preliminary data.</text>
</comment>
<feature type="transmembrane region" description="Helical" evidence="6">
    <location>
        <begin position="208"/>
        <end position="229"/>
    </location>
</feature>
<keyword evidence="3 6" id="KW-0812">Transmembrane</keyword>
<dbReference type="Proteomes" id="UP000572680">
    <property type="component" value="Unassembled WGS sequence"/>
</dbReference>
<reference evidence="8 9" key="1">
    <citation type="submission" date="2020-08" db="EMBL/GenBank/DDBJ databases">
        <title>Genomic Encyclopedia of Type Strains, Phase IV (KMG-IV): sequencing the most valuable type-strain genomes for metagenomic binning, comparative biology and taxonomic classification.</title>
        <authorList>
            <person name="Goeker M."/>
        </authorList>
    </citation>
    <scope>NUCLEOTIDE SEQUENCE [LARGE SCALE GENOMIC DNA]</scope>
    <source>
        <strain evidence="8 9">DSM 44197</strain>
    </source>
</reference>
<feature type="transmembrane region" description="Helical" evidence="6">
    <location>
        <begin position="7"/>
        <end position="27"/>
    </location>
</feature>
<feature type="transmembrane region" description="Helical" evidence="6">
    <location>
        <begin position="241"/>
        <end position="258"/>
    </location>
</feature>
<organism evidence="8 9">
    <name type="scientific">Actinomadura namibiensis</name>
    <dbReference type="NCBI Taxonomy" id="182080"/>
    <lineage>
        <taxon>Bacteria</taxon>
        <taxon>Bacillati</taxon>
        <taxon>Actinomycetota</taxon>
        <taxon>Actinomycetes</taxon>
        <taxon>Streptosporangiales</taxon>
        <taxon>Thermomonosporaceae</taxon>
        <taxon>Actinomadura</taxon>
    </lineage>
</organism>
<dbReference type="GO" id="GO:0016020">
    <property type="term" value="C:membrane"/>
    <property type="evidence" value="ECO:0007669"/>
    <property type="project" value="UniProtKB-SubCell"/>
</dbReference>
<keyword evidence="9" id="KW-1185">Reference proteome</keyword>
<dbReference type="Pfam" id="PF00892">
    <property type="entry name" value="EamA"/>
    <property type="match status" value="2"/>
</dbReference>
<keyword evidence="4 6" id="KW-1133">Transmembrane helix</keyword>
<accession>A0A7W3LLT7</accession>
<dbReference type="InterPro" id="IPR050638">
    <property type="entry name" value="AA-Vitamin_Transporters"/>
</dbReference>
<proteinExistence type="inferred from homology"/>
<dbReference type="InterPro" id="IPR000620">
    <property type="entry name" value="EamA_dom"/>
</dbReference>
<feature type="domain" description="EamA" evidence="7">
    <location>
        <begin position="153"/>
        <end position="281"/>
    </location>
</feature>
<feature type="transmembrane region" description="Helical" evidence="6">
    <location>
        <begin position="122"/>
        <end position="140"/>
    </location>
</feature>
<name>A0A7W3LLT7_ACTNM</name>
<evidence type="ECO:0000313" key="9">
    <source>
        <dbReference type="Proteomes" id="UP000572680"/>
    </source>
</evidence>
<feature type="transmembrane region" description="Helical" evidence="6">
    <location>
        <begin position="89"/>
        <end position="110"/>
    </location>
</feature>
<feature type="domain" description="EamA" evidence="7">
    <location>
        <begin position="5"/>
        <end position="137"/>
    </location>
</feature>
<evidence type="ECO:0000256" key="5">
    <source>
        <dbReference type="ARBA" id="ARBA00023136"/>
    </source>
</evidence>
<dbReference type="InterPro" id="IPR037185">
    <property type="entry name" value="EmrE-like"/>
</dbReference>
<feature type="transmembrane region" description="Helical" evidence="6">
    <location>
        <begin position="146"/>
        <end position="167"/>
    </location>
</feature>
<dbReference type="RefSeq" id="WP_182842871.1">
    <property type="nucleotide sequence ID" value="NZ_BAAALP010000002.1"/>
</dbReference>
<evidence type="ECO:0000256" key="2">
    <source>
        <dbReference type="ARBA" id="ARBA00007362"/>
    </source>
</evidence>